<reference evidence="1 2" key="1">
    <citation type="submission" date="2019-10" db="EMBL/GenBank/DDBJ databases">
        <title>Extracellular Electron Transfer in a Candidatus Methanoperedens spp. Enrichment Culture.</title>
        <authorList>
            <person name="Berger S."/>
            <person name="Rangel Shaw D."/>
            <person name="Berben T."/>
            <person name="In 'T Zandt M."/>
            <person name="Frank J."/>
            <person name="Reimann J."/>
            <person name="Jetten M.S.M."/>
            <person name="Welte C.U."/>
        </authorList>
    </citation>
    <scope>NUCLEOTIDE SEQUENCE [LARGE SCALE GENOMIC DNA]</scope>
    <source>
        <strain evidence="1">SB12</strain>
    </source>
</reference>
<dbReference type="EMBL" id="WBUI01000021">
    <property type="protein sequence ID" value="KAB2930355.1"/>
    <property type="molecule type" value="Genomic_DNA"/>
</dbReference>
<proteinExistence type="predicted"/>
<gene>
    <name evidence="1" type="ORF">F9K24_16965</name>
</gene>
<protein>
    <recommendedName>
        <fullName evidence="3">Histidine kinase</fullName>
    </recommendedName>
</protein>
<evidence type="ECO:0000313" key="1">
    <source>
        <dbReference type="EMBL" id="KAB2930355.1"/>
    </source>
</evidence>
<dbReference type="AlphaFoldDB" id="A0A833LW76"/>
<dbReference type="Proteomes" id="UP000460298">
    <property type="component" value="Unassembled WGS sequence"/>
</dbReference>
<sequence length="247" mass="28839">MSLIDSLPELQQRFESECITGASLTDELEERIESFLFSSVDGSVAGPLQTVVRELVQNSIKANLKRLVFFRNDINPLRPGDYGRGMEQFHRSLADYDRYYFASEFNRENIRFEMIFSVHRRVSVLHISNPGRLFRQEDERIRRKFLASEKVQGLYQFYLNYSDMAEGSGMGIALAHILLKQLGLDPRLLSIFTEERLDLTVSRLIIPRSSDYRSPRQRFENLVKERQSDPQVLREHLRIAGMPFLDE</sequence>
<comment type="caution">
    <text evidence="1">The sequence shown here is derived from an EMBL/GenBank/DDBJ whole genome shotgun (WGS) entry which is preliminary data.</text>
</comment>
<accession>A0A833LW76</accession>
<organism evidence="1 2">
    <name type="scientific">Leptonema illini</name>
    <dbReference type="NCBI Taxonomy" id="183"/>
    <lineage>
        <taxon>Bacteria</taxon>
        <taxon>Pseudomonadati</taxon>
        <taxon>Spirochaetota</taxon>
        <taxon>Spirochaetia</taxon>
        <taxon>Leptospirales</taxon>
        <taxon>Leptospiraceae</taxon>
        <taxon>Leptonema</taxon>
    </lineage>
</organism>
<evidence type="ECO:0000313" key="2">
    <source>
        <dbReference type="Proteomes" id="UP000460298"/>
    </source>
</evidence>
<evidence type="ECO:0008006" key="3">
    <source>
        <dbReference type="Google" id="ProtNLM"/>
    </source>
</evidence>
<name>A0A833LW76_9LEPT</name>